<protein>
    <submittedName>
        <fullName evidence="3">Uncharacterized protein, YigZ family</fullName>
    </submittedName>
</protein>
<evidence type="ECO:0000256" key="1">
    <source>
        <dbReference type="ARBA" id="ARBA00007665"/>
    </source>
</evidence>
<accession>A0A1I1EN98</accession>
<dbReference type="InterPro" id="IPR023582">
    <property type="entry name" value="Impact"/>
</dbReference>
<evidence type="ECO:0000313" key="3">
    <source>
        <dbReference type="EMBL" id="SFB88136.1"/>
    </source>
</evidence>
<proteinExistence type="inferred from homology"/>
<comment type="similarity">
    <text evidence="1">Belongs to the IMPACT family.</text>
</comment>
<sequence length="192" mass="21193">MTKTLAGALHSEVIIKKSRFLGCIEPIDSHQAGKQRLAELKAQHPEARHLCFCMLVEGQVLQSDDGEPSGTAALPMLRVLQHKQLDRVLATVVRYFGGTKLGAGGLVRAYSQAISEPLNSADLIEVKTLSELCLQLDYEFESQLRHQAEERALTLEVDYQQQIIAKLTGEAEDLELCRVALQEASSGRIQVL</sequence>
<dbReference type="AlphaFoldDB" id="A0A1I1EN98"/>
<dbReference type="OrthoDB" id="9813771at2"/>
<dbReference type="RefSeq" id="WP_091959202.1">
    <property type="nucleotide sequence ID" value="NZ_FOLH01000001.1"/>
</dbReference>
<dbReference type="PANTHER" id="PTHR16301:SF20">
    <property type="entry name" value="IMPACT FAMILY MEMBER YIGZ"/>
    <property type="match status" value="1"/>
</dbReference>
<dbReference type="InterPro" id="IPR020568">
    <property type="entry name" value="Ribosomal_Su5_D2-typ_SF"/>
</dbReference>
<dbReference type="Pfam" id="PF01205">
    <property type="entry name" value="Impact_N"/>
    <property type="match status" value="1"/>
</dbReference>
<organism evidence="3 4">
    <name type="scientific">Marinospirillum celere</name>
    <dbReference type="NCBI Taxonomy" id="1122252"/>
    <lineage>
        <taxon>Bacteria</taxon>
        <taxon>Pseudomonadati</taxon>
        <taxon>Pseudomonadota</taxon>
        <taxon>Gammaproteobacteria</taxon>
        <taxon>Oceanospirillales</taxon>
        <taxon>Oceanospirillaceae</taxon>
        <taxon>Marinospirillum</taxon>
    </lineage>
</organism>
<dbReference type="GO" id="GO:0006446">
    <property type="term" value="P:regulation of translational initiation"/>
    <property type="evidence" value="ECO:0007669"/>
    <property type="project" value="TreeGrafter"/>
</dbReference>
<dbReference type="EMBL" id="FOLH01000001">
    <property type="protein sequence ID" value="SFB88136.1"/>
    <property type="molecule type" value="Genomic_DNA"/>
</dbReference>
<dbReference type="GO" id="GO:0005737">
    <property type="term" value="C:cytoplasm"/>
    <property type="evidence" value="ECO:0007669"/>
    <property type="project" value="TreeGrafter"/>
</dbReference>
<name>A0A1I1EN98_9GAMM</name>
<dbReference type="STRING" id="1122252.SAMN05660443_0699"/>
<evidence type="ECO:0000313" key="4">
    <source>
        <dbReference type="Proteomes" id="UP000199058"/>
    </source>
</evidence>
<dbReference type="InterPro" id="IPR036956">
    <property type="entry name" value="Impact_N_sf"/>
</dbReference>
<evidence type="ECO:0000259" key="2">
    <source>
        <dbReference type="Pfam" id="PF01205"/>
    </source>
</evidence>
<gene>
    <name evidence="3" type="ORF">SAMN05660443_0699</name>
</gene>
<dbReference type="Proteomes" id="UP000199058">
    <property type="component" value="Unassembled WGS sequence"/>
</dbReference>
<keyword evidence="4" id="KW-1185">Reference proteome</keyword>
<dbReference type="Gene3D" id="3.30.230.30">
    <property type="entry name" value="Impact, N-terminal domain"/>
    <property type="match status" value="1"/>
</dbReference>
<dbReference type="InterPro" id="IPR001498">
    <property type="entry name" value="Impact_N"/>
</dbReference>
<feature type="domain" description="Impact N-terminal" evidence="2">
    <location>
        <begin position="16"/>
        <end position="116"/>
    </location>
</feature>
<reference evidence="3 4" key="1">
    <citation type="submission" date="2016-10" db="EMBL/GenBank/DDBJ databases">
        <authorList>
            <person name="de Groot N.N."/>
        </authorList>
    </citation>
    <scope>NUCLEOTIDE SEQUENCE [LARGE SCALE GENOMIC DNA]</scope>
    <source>
        <strain evidence="3 4">DSM 18438</strain>
    </source>
</reference>
<dbReference type="SUPFAM" id="SSF54211">
    <property type="entry name" value="Ribosomal protein S5 domain 2-like"/>
    <property type="match status" value="1"/>
</dbReference>
<dbReference type="PANTHER" id="PTHR16301">
    <property type="entry name" value="IMPACT-RELATED"/>
    <property type="match status" value="1"/>
</dbReference>